<reference evidence="2" key="1">
    <citation type="submission" date="2018-04" db="EMBL/GenBank/DDBJ databases">
        <authorList>
            <person name="Liu S."/>
            <person name="Wang Z."/>
            <person name="Li J."/>
        </authorList>
    </citation>
    <scope>NUCLEOTIDE SEQUENCE [LARGE SCALE GENOMIC DNA]</scope>
    <source>
        <strain evidence="2">622</strain>
    </source>
</reference>
<proteinExistence type="predicted"/>
<dbReference type="EMBL" id="QEFB01000003">
    <property type="protein sequence ID" value="PWC07688.1"/>
    <property type="molecule type" value="Genomic_DNA"/>
</dbReference>
<dbReference type="Proteomes" id="UP000244962">
    <property type="component" value="Unassembled WGS sequence"/>
</dbReference>
<evidence type="ECO:0000313" key="1">
    <source>
        <dbReference type="EMBL" id="PWC07688.1"/>
    </source>
</evidence>
<gene>
    <name evidence="1" type="ORF">DF223_05230</name>
</gene>
<name>A0A2U1TFL2_9MICO</name>
<comment type="caution">
    <text evidence="1">The sequence shown here is derived from an EMBL/GenBank/DDBJ whole genome shotgun (WGS) entry which is preliminary data.</text>
</comment>
<organism evidence="1 2">
    <name type="scientific">Mycetocola zhujimingii</name>
    <dbReference type="NCBI Taxonomy" id="2079792"/>
    <lineage>
        <taxon>Bacteria</taxon>
        <taxon>Bacillati</taxon>
        <taxon>Actinomycetota</taxon>
        <taxon>Actinomycetes</taxon>
        <taxon>Micrococcales</taxon>
        <taxon>Microbacteriaceae</taxon>
        <taxon>Mycetocola</taxon>
    </lineage>
</organism>
<accession>A0A2U1TFL2</accession>
<keyword evidence="2" id="KW-1185">Reference proteome</keyword>
<evidence type="ECO:0000313" key="2">
    <source>
        <dbReference type="Proteomes" id="UP000244962"/>
    </source>
</evidence>
<sequence length="187" mass="20040">MTLTSILPTLRRSIPDPLRVDAWPQHTRATVTDLTVAGVSMLRLVELCQTPCVHSGVAVLPGTNGKANPKRDAAVIVVRVTAVLVNWDAERVVLIDACLDSVPVLWDQMRLIGRASTVKDASAVVLAGEAHQSPCVGRSVITLPGDLREGDLLAVPCAGILTRRDIRPIDGTDADFGERPDWLAALE</sequence>
<dbReference type="RefSeq" id="WP_108962434.1">
    <property type="nucleotide sequence ID" value="NZ_QEFB01000003.1"/>
</dbReference>
<dbReference type="AlphaFoldDB" id="A0A2U1TFL2"/>
<protein>
    <submittedName>
        <fullName evidence="1">Uncharacterized protein</fullName>
    </submittedName>
</protein>